<dbReference type="RefSeq" id="WP_021759644.1">
    <property type="nucleotide sequence ID" value="NC_022444.1"/>
</dbReference>
<accession>T2G9E3</accession>
<dbReference type="InterPro" id="IPR006145">
    <property type="entry name" value="PsdUridine_synth_RsuA/RluA"/>
</dbReference>
<dbReference type="Gene3D" id="3.30.2350.10">
    <property type="entry name" value="Pseudouridine synthase"/>
    <property type="match status" value="1"/>
</dbReference>
<evidence type="ECO:0000256" key="2">
    <source>
        <dbReference type="ARBA" id="ARBA00023235"/>
    </source>
</evidence>
<dbReference type="PROSITE" id="PS50889">
    <property type="entry name" value="S4"/>
    <property type="match status" value="1"/>
</dbReference>
<organism evidence="5 6">
    <name type="scientific">Megalodesulfovibrio gigas (strain ATCC 19364 / DSM 1382 / NCIMB 9332 / VKM B-1759)</name>
    <name type="common">Desulfovibrio gigas</name>
    <dbReference type="NCBI Taxonomy" id="1121448"/>
    <lineage>
        <taxon>Bacteria</taxon>
        <taxon>Pseudomonadati</taxon>
        <taxon>Thermodesulfobacteriota</taxon>
        <taxon>Desulfovibrionia</taxon>
        <taxon>Desulfovibrionales</taxon>
        <taxon>Desulfovibrionaceae</taxon>
        <taxon>Megalodesulfovibrio</taxon>
    </lineage>
</organism>
<dbReference type="Gene3D" id="3.10.290.10">
    <property type="entry name" value="RNA-binding S4 domain"/>
    <property type="match status" value="1"/>
</dbReference>
<dbReference type="STRING" id="1121448.DGI_1032"/>
<evidence type="ECO:0000313" key="5">
    <source>
        <dbReference type="EMBL" id="AGW12908.1"/>
    </source>
</evidence>
<feature type="domain" description="Pseudouridine synthase RsuA/RluA-like" evidence="4">
    <location>
        <begin position="99"/>
        <end position="247"/>
    </location>
</feature>
<dbReference type="PATRIC" id="fig|1121448.10.peg.1034"/>
<sequence>MPQFPVQQWTVTEAEAGQKLFNFLKRRLRRGVPTSLVMRWMRSGELRVDGKRATPYQRLKVGQVLRIPPFAVDEELPDEAAVVESATLDLPVLFENEELLVIDKPAGLPVQPGTGHGDAVSTRLAKAYAHAPFVPAAAHRIDRDTAGIVMVGKTYHGLARLLEAFETRAIHKTYLAWVRGRWPFAEETVLSDRLEKLWEGNSQRIHAGRGKEALATAEPVKIRPDASLLLLTLHTGRTHQLRVQLSSRKHAIVGDRKYGDRAPAPGLLLHAHAVAWEGREFVSVPVWPGPWDVRSMLGLQQPPPDEAPPA</sequence>
<dbReference type="Proteomes" id="UP000016587">
    <property type="component" value="Chromosome"/>
</dbReference>
<evidence type="ECO:0000256" key="3">
    <source>
        <dbReference type="PROSITE-ProRule" id="PRU00182"/>
    </source>
</evidence>
<keyword evidence="6" id="KW-1185">Reference proteome</keyword>
<keyword evidence="2" id="KW-0413">Isomerase</keyword>
<comment type="similarity">
    <text evidence="1">Belongs to the pseudouridine synthase RluA family.</text>
</comment>
<name>T2G9E3_MEGG1</name>
<keyword evidence="3" id="KW-0694">RNA-binding</keyword>
<dbReference type="EMBL" id="CP006585">
    <property type="protein sequence ID" value="AGW12908.1"/>
    <property type="molecule type" value="Genomic_DNA"/>
</dbReference>
<gene>
    <name evidence="5" type="ORF">DGI_1032</name>
</gene>
<dbReference type="InterPro" id="IPR006224">
    <property type="entry name" value="PsdUridine_synth_RluA-like_CS"/>
</dbReference>
<dbReference type="eggNOG" id="COG0564">
    <property type="taxonomic scope" value="Bacteria"/>
</dbReference>
<dbReference type="GO" id="GO:0000455">
    <property type="term" value="P:enzyme-directed rRNA pseudouridine synthesis"/>
    <property type="evidence" value="ECO:0007669"/>
    <property type="project" value="TreeGrafter"/>
</dbReference>
<reference evidence="5 6" key="1">
    <citation type="journal article" date="2013" name="J. Bacteriol.">
        <title>Roles of HynAB and Ech, the only two hydrogenases found in the model sulfate reducer Desulfovibrio gigas.</title>
        <authorList>
            <person name="Morais-Silva F.O."/>
            <person name="Santos C.I."/>
            <person name="Rodrigues R."/>
            <person name="Pereira I.A."/>
            <person name="Rodrigues-Pousada C."/>
        </authorList>
    </citation>
    <scope>NUCLEOTIDE SEQUENCE [LARGE SCALE GENOMIC DNA]</scope>
    <source>
        <strain evidence="6">ATCC 19364 / DSM 1382 / NCIMB 9332 / VKM B-1759</strain>
    </source>
</reference>
<protein>
    <submittedName>
        <fullName evidence="5">Putative pseudouridine synthase, RluA family</fullName>
    </submittedName>
</protein>
<dbReference type="GO" id="GO:0003723">
    <property type="term" value="F:RNA binding"/>
    <property type="evidence" value="ECO:0007669"/>
    <property type="project" value="UniProtKB-KW"/>
</dbReference>
<dbReference type="OrthoDB" id="128480at2"/>
<dbReference type="GO" id="GO:0160141">
    <property type="term" value="F:23S rRNA pseudouridine(955/2504/2580) synthase activity"/>
    <property type="evidence" value="ECO:0007669"/>
    <property type="project" value="UniProtKB-EC"/>
</dbReference>
<dbReference type="CDD" id="cd02869">
    <property type="entry name" value="PseudoU_synth_RluA_like"/>
    <property type="match status" value="1"/>
</dbReference>
<dbReference type="AlphaFoldDB" id="T2G9E3"/>
<evidence type="ECO:0000313" key="6">
    <source>
        <dbReference type="Proteomes" id="UP000016587"/>
    </source>
</evidence>
<dbReference type="PANTHER" id="PTHR21600:SF92">
    <property type="entry name" value="RIBOSOMAL LARGE SUBUNIT PSEUDOURIDINE SYNTHASE C"/>
    <property type="match status" value="1"/>
</dbReference>
<dbReference type="InterPro" id="IPR020103">
    <property type="entry name" value="PsdUridine_synth_cat_dom_sf"/>
</dbReference>
<dbReference type="HOGENOM" id="CLU_016902_1_0_7"/>
<dbReference type="SUPFAM" id="SSF55120">
    <property type="entry name" value="Pseudouridine synthase"/>
    <property type="match status" value="1"/>
</dbReference>
<dbReference type="InterPro" id="IPR036986">
    <property type="entry name" value="S4_RNA-bd_sf"/>
</dbReference>
<dbReference type="PANTHER" id="PTHR21600">
    <property type="entry name" value="MITOCHONDRIAL RNA PSEUDOURIDINE SYNTHASE"/>
    <property type="match status" value="1"/>
</dbReference>
<dbReference type="CDD" id="cd00165">
    <property type="entry name" value="S4"/>
    <property type="match status" value="1"/>
</dbReference>
<evidence type="ECO:0000256" key="1">
    <source>
        <dbReference type="ARBA" id="ARBA00010876"/>
    </source>
</evidence>
<proteinExistence type="inferred from homology"/>
<reference evidence="6" key="2">
    <citation type="submission" date="2013-07" db="EMBL/GenBank/DDBJ databases">
        <authorList>
            <person name="Morais-Silva F.O."/>
            <person name="Rezende A.M."/>
            <person name="Pimentel C."/>
            <person name="Resende D.M."/>
            <person name="Santos C.I."/>
            <person name="Clemente C."/>
            <person name="de Oliveira L.M."/>
            <person name="da Silva S.M."/>
            <person name="Costa D.A."/>
            <person name="Varela-Raposo A."/>
            <person name="Horacio E.C.A."/>
            <person name="Matos M."/>
            <person name="Flores O."/>
            <person name="Ruiz J.C."/>
            <person name="Rodrigues-Pousada C."/>
        </authorList>
    </citation>
    <scope>NUCLEOTIDE SEQUENCE [LARGE SCALE GENOMIC DNA]</scope>
    <source>
        <strain evidence="6">ATCC 19364 / DSM 1382 / NCIMB 9332 / VKM B-1759</strain>
    </source>
</reference>
<evidence type="ECO:0000259" key="4">
    <source>
        <dbReference type="Pfam" id="PF00849"/>
    </source>
</evidence>
<dbReference type="KEGG" id="dgg:DGI_1032"/>
<dbReference type="PROSITE" id="PS01129">
    <property type="entry name" value="PSI_RLU"/>
    <property type="match status" value="1"/>
</dbReference>
<dbReference type="Pfam" id="PF00849">
    <property type="entry name" value="PseudoU_synth_2"/>
    <property type="match status" value="1"/>
</dbReference>
<dbReference type="InterPro" id="IPR050188">
    <property type="entry name" value="RluA_PseudoU_synthase"/>
</dbReference>